<dbReference type="Proteomes" id="UP000831495">
    <property type="component" value="Chromosome"/>
</dbReference>
<keyword evidence="2" id="KW-1185">Reference proteome</keyword>
<name>A0ABY4PAX3_9LACO</name>
<dbReference type="EMBL" id="CP093366">
    <property type="protein sequence ID" value="UQS82796.1"/>
    <property type="molecule type" value="Genomic_DNA"/>
</dbReference>
<dbReference type="RefSeq" id="WP_249515074.1">
    <property type="nucleotide sequence ID" value="NZ_CP093366.1"/>
</dbReference>
<proteinExistence type="predicted"/>
<dbReference type="Pfam" id="PF05866">
    <property type="entry name" value="RusA"/>
    <property type="match status" value="1"/>
</dbReference>
<dbReference type="SUPFAM" id="SSF103084">
    <property type="entry name" value="Holliday junction resolvase RusA"/>
    <property type="match status" value="1"/>
</dbReference>
<gene>
    <name evidence="1" type="ORF">MOO45_03910</name>
</gene>
<evidence type="ECO:0000313" key="1">
    <source>
        <dbReference type="EMBL" id="UQS82796.1"/>
    </source>
</evidence>
<organism evidence="1 2">
    <name type="scientific">Bombilactobacillus folatiphilus</name>
    <dbReference type="NCBI Taxonomy" id="2923362"/>
    <lineage>
        <taxon>Bacteria</taxon>
        <taxon>Bacillati</taxon>
        <taxon>Bacillota</taxon>
        <taxon>Bacilli</taxon>
        <taxon>Lactobacillales</taxon>
        <taxon>Lactobacillaceae</taxon>
        <taxon>Bombilactobacillus</taxon>
    </lineage>
</organism>
<dbReference type="InterPro" id="IPR008822">
    <property type="entry name" value="Endonuclease_RusA-like"/>
</dbReference>
<reference evidence="1" key="1">
    <citation type="journal article" date="2022" name="Int. J. Syst. Evol. Microbiol.">
        <title>Apilactobacillus apisilvae sp. nov., Nicolia spurrieriana gen. nov. sp. nov., Bombilactobacillus folatiphilus sp. nov. and Bombilactobacillus thymidiniphilus sp. nov., four new lactic acid bacterial isolates from stingless bees Tetragonula carbonaria and Austroplebeia australis.</title>
        <authorList>
            <person name="Oliphant S.A."/>
            <person name="Watson-Haigh N.S."/>
            <person name="Sumby K.M."/>
            <person name="Gardner J."/>
            <person name="Groom S."/>
            <person name="Jiranek V."/>
        </authorList>
    </citation>
    <scope>NUCLEOTIDE SEQUENCE</scope>
    <source>
        <strain evidence="1">SG4_D2</strain>
    </source>
</reference>
<evidence type="ECO:0000313" key="2">
    <source>
        <dbReference type="Proteomes" id="UP000831495"/>
    </source>
</evidence>
<sequence>MSEWHAVIPIAPMATPRPQFKQITTGGKKRTITYYPTRYFDYMHDVQQYLVDHQLYNDEFYQTVNAPFGTLAEVVFYLAVPKNQKQVKSLLRKAAPDIDNLQKAILDSIFKDLKVRDSRIVGINALKLNEKDYPRTEIKLVGIDRDEKD</sequence>
<accession>A0ABY4PAX3</accession>
<protein>
    <submittedName>
        <fullName evidence="1">RusA family crossover junction endodeoxyribonuclease</fullName>
    </submittedName>
</protein>
<dbReference type="InterPro" id="IPR036614">
    <property type="entry name" value="RusA-like_sf"/>
</dbReference>
<dbReference type="Gene3D" id="3.30.1330.70">
    <property type="entry name" value="Holliday junction resolvase RusA"/>
    <property type="match status" value="1"/>
</dbReference>